<dbReference type="SUPFAM" id="SSF51412">
    <property type="entry name" value="Inosine monophosphate dehydrogenase (IMPDH)"/>
    <property type="match status" value="1"/>
</dbReference>
<dbReference type="GO" id="GO:0051213">
    <property type="term" value="F:dioxygenase activity"/>
    <property type="evidence" value="ECO:0007669"/>
    <property type="project" value="UniProtKB-KW"/>
</dbReference>
<dbReference type="Pfam" id="PF03060">
    <property type="entry name" value="NMO"/>
    <property type="match status" value="2"/>
</dbReference>
<dbReference type="KEGG" id="cni:Calni_0348"/>
<name>E4TK10_CALNY</name>
<dbReference type="AlphaFoldDB" id="E4TK10"/>
<evidence type="ECO:0000256" key="3">
    <source>
        <dbReference type="ARBA" id="ARBA00023002"/>
    </source>
</evidence>
<protein>
    <submittedName>
        <fullName evidence="4">2-nitropropane dioxygenase</fullName>
        <ecNumber evidence="4">1.13.12.16</ecNumber>
    </submittedName>
</protein>
<keyword evidence="2" id="KW-0288">FMN</keyword>
<reference evidence="4 5" key="2">
    <citation type="journal article" date="2011" name="Stand. Genomic Sci.">
        <title>Complete genome sequence of Calditerrivibrio nitroreducens type strain (Yu37-1).</title>
        <authorList>
            <person name="Pitluck S."/>
            <person name="Sikorski J."/>
            <person name="Zeytun A."/>
            <person name="Lapidus A."/>
            <person name="Nolan M."/>
            <person name="Lucas S."/>
            <person name="Hammon N."/>
            <person name="Deshpande S."/>
            <person name="Cheng J.F."/>
            <person name="Tapia R."/>
            <person name="Han C."/>
            <person name="Goodwin L."/>
            <person name="Liolios K."/>
            <person name="Pagani I."/>
            <person name="Ivanova N."/>
            <person name="Mavromatis K."/>
            <person name="Pati A."/>
            <person name="Chen A."/>
            <person name="Palaniappan K."/>
            <person name="Hauser L."/>
            <person name="Chang Y.J."/>
            <person name="Jeffries C.D."/>
            <person name="Detter J.C."/>
            <person name="Brambilla E."/>
            <person name="Djao O.D."/>
            <person name="Rohde M."/>
            <person name="Spring S."/>
            <person name="Goker M."/>
            <person name="Woyke T."/>
            <person name="Bristow J."/>
            <person name="Eisen J.A."/>
            <person name="Markowitz V."/>
            <person name="Hugenholtz P."/>
            <person name="Kyrpides N.C."/>
            <person name="Klenk H.P."/>
            <person name="Land M."/>
        </authorList>
    </citation>
    <scope>NUCLEOTIDE SEQUENCE [LARGE SCALE GENOMIC DNA]</scope>
    <source>
        <strain evidence="5">DSM 19672 / NBRC 101217 / Yu37-1</strain>
    </source>
</reference>
<evidence type="ECO:0000256" key="1">
    <source>
        <dbReference type="ARBA" id="ARBA00022630"/>
    </source>
</evidence>
<reference key="1">
    <citation type="submission" date="2010-11" db="EMBL/GenBank/DDBJ databases">
        <title>The complete genome of chromosome of Calditerrivibrio nitroreducens DSM 19672.</title>
        <authorList>
            <consortium name="US DOE Joint Genome Institute (JGI-PGF)"/>
            <person name="Lucas S."/>
            <person name="Copeland A."/>
            <person name="Lapidus A."/>
            <person name="Bruce D."/>
            <person name="Goodwin L."/>
            <person name="Pitluck S."/>
            <person name="Kyrpides N."/>
            <person name="Mavromatis K."/>
            <person name="Ivanova N."/>
            <person name="Mikhailova N."/>
            <person name="Zeytun A."/>
            <person name="Brettin T."/>
            <person name="Detter J.C."/>
            <person name="Tapia R."/>
            <person name="Han C."/>
            <person name="Land M."/>
            <person name="Hauser L."/>
            <person name="Markowitz V."/>
            <person name="Cheng J.-F."/>
            <person name="Hugenholtz P."/>
            <person name="Woyke T."/>
            <person name="Wu D."/>
            <person name="Spring S."/>
            <person name="Schroeder M."/>
            <person name="Brambilla E."/>
            <person name="Klenk H.-P."/>
            <person name="Eisen J.A."/>
        </authorList>
    </citation>
    <scope>NUCLEOTIDE SEQUENCE [LARGE SCALE GENOMIC DNA]</scope>
    <source>
        <strain>DSM 19672</strain>
    </source>
</reference>
<evidence type="ECO:0000313" key="5">
    <source>
        <dbReference type="Proteomes" id="UP000007039"/>
    </source>
</evidence>
<sequence length="321" mass="34930">MKTILTESLNLKYPIVQGGMMWISKPELVSAVSNAGCLGILSGLTYETPELLAKAIDETKKMTDKSFGVNITMLPTLRQINYDAYIDVIIDSGVKIVETAGNNPEQFMAKLKKNNVKVIHKCTSVKHALKAEKIGCDFVSIDGFECAGHPGELDVTSLILIPITVDALKIPVIASGGFGDGRGLLAALSLGACGVNMGTRFMATKEAPMHDNIKKRLVEATENDTMLIERTLKNTIRVLRNKQAELVEKMEKEGKGLMELAPLLSGMNGKRCLVEGDTEGFIFGCGQAVGLIRDIPSVEELVERIISEAKSSFERLKNIME</sequence>
<keyword evidence="3 4" id="KW-0560">Oxidoreductase</keyword>
<dbReference type="PANTHER" id="PTHR32332:SF20">
    <property type="entry name" value="2-NITROPROPANE DIOXYGENASE-LIKE PROTEIN"/>
    <property type="match status" value="1"/>
</dbReference>
<keyword evidence="5" id="KW-1185">Reference proteome</keyword>
<keyword evidence="1" id="KW-0285">Flavoprotein</keyword>
<keyword evidence="4" id="KW-0223">Dioxygenase</keyword>
<evidence type="ECO:0000256" key="2">
    <source>
        <dbReference type="ARBA" id="ARBA00022643"/>
    </source>
</evidence>
<dbReference type="EMBL" id="CP002347">
    <property type="protein sequence ID" value="ADR18261.1"/>
    <property type="molecule type" value="Genomic_DNA"/>
</dbReference>
<dbReference type="Gene3D" id="3.20.20.70">
    <property type="entry name" value="Aldolase class I"/>
    <property type="match status" value="1"/>
</dbReference>
<organism evidence="4 5">
    <name type="scientific">Calditerrivibrio nitroreducens (strain DSM 19672 / NBRC 101217 / Yu37-1)</name>
    <dbReference type="NCBI Taxonomy" id="768670"/>
    <lineage>
        <taxon>Bacteria</taxon>
        <taxon>Pseudomonadati</taxon>
        <taxon>Deferribacterota</taxon>
        <taxon>Deferribacteres</taxon>
        <taxon>Deferribacterales</taxon>
        <taxon>Calditerrivibrionaceae</taxon>
    </lineage>
</organism>
<dbReference type="eggNOG" id="COG2070">
    <property type="taxonomic scope" value="Bacteria"/>
</dbReference>
<dbReference type="InterPro" id="IPR004136">
    <property type="entry name" value="NMO"/>
</dbReference>
<dbReference type="InterPro" id="IPR013785">
    <property type="entry name" value="Aldolase_TIM"/>
</dbReference>
<dbReference type="Proteomes" id="UP000007039">
    <property type="component" value="Chromosome"/>
</dbReference>
<proteinExistence type="predicted"/>
<dbReference type="PANTHER" id="PTHR32332">
    <property type="entry name" value="2-NITROPROPANE DIOXYGENASE"/>
    <property type="match status" value="1"/>
</dbReference>
<dbReference type="GO" id="GO:0018580">
    <property type="term" value="F:nitronate monooxygenase activity"/>
    <property type="evidence" value="ECO:0007669"/>
    <property type="project" value="UniProtKB-EC"/>
</dbReference>
<dbReference type="STRING" id="768670.Calni_0348"/>
<dbReference type="OrthoDB" id="9778912at2"/>
<dbReference type="HOGENOM" id="CLU_038732_1_0_0"/>
<evidence type="ECO:0000313" key="4">
    <source>
        <dbReference type="EMBL" id="ADR18261.1"/>
    </source>
</evidence>
<gene>
    <name evidence="4" type="ordered locus">Calni_0348</name>
</gene>
<dbReference type="RefSeq" id="WP_013450477.1">
    <property type="nucleotide sequence ID" value="NC_014758.1"/>
</dbReference>
<accession>E4TK10</accession>
<dbReference type="EC" id="1.13.12.16" evidence="4"/>
<dbReference type="CDD" id="cd04730">
    <property type="entry name" value="NPD_like"/>
    <property type="match status" value="1"/>
</dbReference>